<feature type="site" description="Lowers pKa of active site Tyr" evidence="7">
    <location>
        <position position="74"/>
    </location>
</feature>
<evidence type="ECO:0000256" key="3">
    <source>
        <dbReference type="ARBA" id="ARBA00023002"/>
    </source>
</evidence>
<evidence type="ECO:0000256" key="6">
    <source>
        <dbReference type="PIRSR" id="PIRSR000097-2"/>
    </source>
</evidence>
<keyword evidence="2" id="KW-0521">NADP</keyword>
<keyword evidence="3" id="KW-0560">Oxidoreductase</keyword>
<dbReference type="Gene3D" id="3.20.20.100">
    <property type="entry name" value="NADP-dependent oxidoreductase domain"/>
    <property type="match status" value="1"/>
</dbReference>
<feature type="active site" description="Proton donor" evidence="5">
    <location>
        <position position="49"/>
    </location>
</feature>
<evidence type="ECO:0000313" key="9">
    <source>
        <dbReference type="EMBL" id="HIV99620.1"/>
    </source>
</evidence>
<proteinExistence type="inferred from homology"/>
<dbReference type="PIRSF" id="PIRSF000097">
    <property type="entry name" value="AKR"/>
    <property type="match status" value="1"/>
</dbReference>
<organism evidence="9 10">
    <name type="scientific">Candidatus Desulfovibrio intestinipullorum</name>
    <dbReference type="NCBI Taxonomy" id="2838536"/>
    <lineage>
        <taxon>Bacteria</taxon>
        <taxon>Pseudomonadati</taxon>
        <taxon>Thermodesulfobacteriota</taxon>
        <taxon>Desulfovibrionia</taxon>
        <taxon>Desulfovibrionales</taxon>
        <taxon>Desulfovibrionaceae</taxon>
        <taxon>Desulfovibrio</taxon>
    </lineage>
</organism>
<dbReference type="InterPro" id="IPR036812">
    <property type="entry name" value="NAD(P)_OxRdtase_dom_sf"/>
</dbReference>
<dbReference type="PROSITE" id="PS00062">
    <property type="entry name" value="ALDOKETO_REDUCTASE_2"/>
    <property type="match status" value="1"/>
</dbReference>
<comment type="caution">
    <text evidence="9">The sequence shown here is derived from an EMBL/GenBank/DDBJ whole genome shotgun (WGS) entry which is preliminary data.</text>
</comment>
<dbReference type="PANTHER" id="PTHR43827">
    <property type="entry name" value="2,5-DIKETO-D-GLUCONIC ACID REDUCTASE"/>
    <property type="match status" value="1"/>
</dbReference>
<evidence type="ECO:0000313" key="10">
    <source>
        <dbReference type="Proteomes" id="UP000886752"/>
    </source>
</evidence>
<dbReference type="Pfam" id="PF00248">
    <property type="entry name" value="Aldo_ket_red"/>
    <property type="match status" value="1"/>
</dbReference>
<dbReference type="PROSITE" id="PS00798">
    <property type="entry name" value="ALDOKETO_REDUCTASE_1"/>
    <property type="match status" value="1"/>
</dbReference>
<dbReference type="InterPro" id="IPR018170">
    <property type="entry name" value="Aldo/ket_reductase_CS"/>
</dbReference>
<protein>
    <submittedName>
        <fullName evidence="9">Aldo/keto reductase</fullName>
    </submittedName>
</protein>
<evidence type="ECO:0000256" key="1">
    <source>
        <dbReference type="ARBA" id="ARBA00007905"/>
    </source>
</evidence>
<dbReference type="AlphaFoldDB" id="A0A9D1PV12"/>
<dbReference type="CDD" id="cd19133">
    <property type="entry name" value="AKR_AKR5F1"/>
    <property type="match status" value="1"/>
</dbReference>
<gene>
    <name evidence="9" type="ORF">H9894_00255</name>
</gene>
<evidence type="ECO:0000259" key="8">
    <source>
        <dbReference type="Pfam" id="PF00248"/>
    </source>
</evidence>
<dbReference type="InterPro" id="IPR020471">
    <property type="entry name" value="AKR"/>
</dbReference>
<dbReference type="PANTHER" id="PTHR43827:SF3">
    <property type="entry name" value="NADP-DEPENDENT OXIDOREDUCTASE DOMAIN-CONTAINING PROTEIN"/>
    <property type="match status" value="1"/>
</dbReference>
<evidence type="ECO:0000256" key="7">
    <source>
        <dbReference type="PIRSR" id="PIRSR000097-3"/>
    </source>
</evidence>
<dbReference type="SUPFAM" id="SSF51430">
    <property type="entry name" value="NAD(P)-linked oxidoreductase"/>
    <property type="match status" value="1"/>
</dbReference>
<dbReference type="Proteomes" id="UP000886752">
    <property type="component" value="Unassembled WGS sequence"/>
</dbReference>
<evidence type="ECO:0000256" key="5">
    <source>
        <dbReference type="PIRSR" id="PIRSR000097-1"/>
    </source>
</evidence>
<feature type="binding site" evidence="6">
    <location>
        <position position="107"/>
    </location>
    <ligand>
        <name>substrate</name>
    </ligand>
</feature>
<sequence>MQSILLNDGHSIPSVGFGVFQVPADGSTFKAVLCALQAGYRHIDTAAAYLNEAEVGQALRESGLPRDEVFVTSKLWIQDYGYEAARAGIRASLDNLGLDCLDLYLLHQPYFDVQGAWKALEEARDEGLVKSIGVSNFTPNFWKRHVPHFATLPCLNQVEFHPFFQQRELRALLARDRVALAAWSPLGHGNSALLAHPLVTALAGKYHCDPCRLILRFELQEGCIVLPKSTSPAHIASNLRLFDFCLDEGDMERLRGLDTGRGMRDPEEAGRAESLLARYRVHP</sequence>
<dbReference type="GO" id="GO:0016616">
    <property type="term" value="F:oxidoreductase activity, acting on the CH-OH group of donors, NAD or NADP as acceptor"/>
    <property type="evidence" value="ECO:0007669"/>
    <property type="project" value="UniProtKB-ARBA"/>
</dbReference>
<reference evidence="9" key="2">
    <citation type="submission" date="2021-04" db="EMBL/GenBank/DDBJ databases">
        <authorList>
            <person name="Gilroy R."/>
        </authorList>
    </citation>
    <scope>NUCLEOTIDE SEQUENCE</scope>
    <source>
        <strain evidence="9">ChiHecec2B26-446</strain>
    </source>
</reference>
<dbReference type="InterPro" id="IPR023210">
    <property type="entry name" value="NADP_OxRdtase_dom"/>
</dbReference>
<feature type="domain" description="NADP-dependent oxidoreductase" evidence="8">
    <location>
        <begin position="25"/>
        <end position="257"/>
    </location>
</feature>
<comment type="similarity">
    <text evidence="1">Belongs to the aldo/keto reductase family.</text>
</comment>
<accession>A0A9D1PV12</accession>
<dbReference type="FunFam" id="3.20.20.100:FF:000002">
    <property type="entry name" value="2,5-diketo-D-gluconic acid reductase A"/>
    <property type="match status" value="1"/>
</dbReference>
<dbReference type="PRINTS" id="PR00069">
    <property type="entry name" value="ALDKETRDTASE"/>
</dbReference>
<dbReference type="EMBL" id="DXHV01000005">
    <property type="protein sequence ID" value="HIV99620.1"/>
    <property type="molecule type" value="Genomic_DNA"/>
</dbReference>
<evidence type="ECO:0000256" key="4">
    <source>
        <dbReference type="ARBA" id="ARBA00049445"/>
    </source>
</evidence>
<name>A0A9D1PV12_9BACT</name>
<evidence type="ECO:0000256" key="2">
    <source>
        <dbReference type="ARBA" id="ARBA00022857"/>
    </source>
</evidence>
<comment type="catalytic activity">
    <reaction evidence="4">
        <text>hydroxyacetone + NADP(+) = methylglyoxal + NADPH + H(+)</text>
        <dbReference type="Rhea" id="RHEA:27986"/>
        <dbReference type="ChEBI" id="CHEBI:15378"/>
        <dbReference type="ChEBI" id="CHEBI:17158"/>
        <dbReference type="ChEBI" id="CHEBI:27957"/>
        <dbReference type="ChEBI" id="CHEBI:57783"/>
        <dbReference type="ChEBI" id="CHEBI:58349"/>
    </reaction>
</comment>
<reference evidence="9" key="1">
    <citation type="journal article" date="2021" name="PeerJ">
        <title>Extensive microbial diversity within the chicken gut microbiome revealed by metagenomics and culture.</title>
        <authorList>
            <person name="Gilroy R."/>
            <person name="Ravi A."/>
            <person name="Getino M."/>
            <person name="Pursley I."/>
            <person name="Horton D.L."/>
            <person name="Alikhan N.F."/>
            <person name="Baker D."/>
            <person name="Gharbi K."/>
            <person name="Hall N."/>
            <person name="Watson M."/>
            <person name="Adriaenssens E.M."/>
            <person name="Foster-Nyarko E."/>
            <person name="Jarju S."/>
            <person name="Secka A."/>
            <person name="Antonio M."/>
            <person name="Oren A."/>
            <person name="Chaudhuri R.R."/>
            <person name="La Ragione R."/>
            <person name="Hildebrand F."/>
            <person name="Pallen M.J."/>
        </authorList>
    </citation>
    <scope>NUCLEOTIDE SEQUENCE</scope>
    <source>
        <strain evidence="9">ChiHecec2B26-446</strain>
    </source>
</reference>